<dbReference type="RefSeq" id="WP_353685012.1">
    <property type="nucleotide sequence ID" value="NZ_CP144373.1"/>
</dbReference>
<dbReference type="AlphaFoldDB" id="A0AAU8GYI8"/>
<dbReference type="KEGG" id="taut:V4D30_04240"/>
<name>A0AAU8GYI8_9BACT</name>
<proteinExistence type="predicted"/>
<evidence type="ECO:0000313" key="1">
    <source>
        <dbReference type="EMBL" id="XCH47489.1"/>
    </source>
</evidence>
<accession>A0AAU8GYI8</accession>
<gene>
    <name evidence="1" type="ORF">V4D30_04240</name>
</gene>
<organism evidence="1">
    <name type="scientific">Thermodesulfovibrio autotrophicus</name>
    <dbReference type="NCBI Taxonomy" id="3118333"/>
    <lineage>
        <taxon>Bacteria</taxon>
        <taxon>Pseudomonadati</taxon>
        <taxon>Nitrospirota</taxon>
        <taxon>Thermodesulfovibrionia</taxon>
        <taxon>Thermodesulfovibrionales</taxon>
        <taxon>Thermodesulfovibrionaceae</taxon>
        <taxon>Thermodesulfovibrio</taxon>
    </lineage>
</organism>
<protein>
    <submittedName>
        <fullName evidence="1">Uncharacterized protein</fullName>
    </submittedName>
</protein>
<dbReference type="EMBL" id="CP144373">
    <property type="protein sequence ID" value="XCH47489.1"/>
    <property type="molecule type" value="Genomic_DNA"/>
</dbReference>
<reference evidence="1" key="1">
    <citation type="submission" date="2024-01" db="EMBL/GenBank/DDBJ databases">
        <title>The first autotrophic representatives of the genus Thermodesulfovibrio.</title>
        <authorList>
            <person name="Maltseva A.I."/>
            <person name="Elcheninov A.G."/>
            <person name="Kublanov I.V."/>
            <person name="Lebedinsky A.V."/>
            <person name="Frolov E.N."/>
        </authorList>
    </citation>
    <scope>NUCLEOTIDE SEQUENCE</scope>
    <source>
        <strain evidence="1">3907-1M</strain>
    </source>
</reference>
<sequence length="87" mass="10189">MEGRSKSLSAIASDIAEGFITVNPLFLKKFSEKELRQLHDVIIKKERQIRAEPFPFNEPLQIRKRNMKLQRLHQAMVVIKNFIEGKI</sequence>